<keyword evidence="5 11" id="KW-0812">Transmembrane</keyword>
<evidence type="ECO:0000256" key="5">
    <source>
        <dbReference type="ARBA" id="ARBA00022692"/>
    </source>
</evidence>
<evidence type="ECO:0000256" key="8">
    <source>
        <dbReference type="ARBA" id="ARBA00023065"/>
    </source>
</evidence>
<evidence type="ECO:0000256" key="2">
    <source>
        <dbReference type="ARBA" id="ARBA00008892"/>
    </source>
</evidence>
<evidence type="ECO:0000256" key="12">
    <source>
        <dbReference type="SAM" id="Phobius"/>
    </source>
</evidence>
<evidence type="ECO:0000256" key="10">
    <source>
        <dbReference type="ARBA" id="ARBA00023136"/>
    </source>
</evidence>
<protein>
    <recommendedName>
        <fullName evidence="11">ATP synthase complex subunit 8</fullName>
    </recommendedName>
</protein>
<gene>
    <name evidence="13" type="primary">ATP8</name>
</gene>
<accession>A0A1B2G3D9</accession>
<proteinExistence type="inferred from homology"/>
<geneLocation type="mitochondrion" evidence="13"/>
<comment type="similarity">
    <text evidence="2 11">Belongs to the ATPase protein 8 family.</text>
</comment>
<organism evidence="13">
    <name type="scientific">Vitta usnea</name>
    <dbReference type="NCBI Taxonomy" id="1352293"/>
    <lineage>
        <taxon>Eukaryota</taxon>
        <taxon>Metazoa</taxon>
        <taxon>Spiralia</taxon>
        <taxon>Lophotrochozoa</taxon>
        <taxon>Mollusca</taxon>
        <taxon>Gastropoda</taxon>
        <taxon>Neritimorpha</taxon>
        <taxon>Cycloneritida</taxon>
        <taxon>Neritoidea</taxon>
        <taxon>Neritidae</taxon>
        <taxon>Vitta</taxon>
    </lineage>
</organism>
<evidence type="ECO:0000256" key="9">
    <source>
        <dbReference type="ARBA" id="ARBA00023128"/>
    </source>
</evidence>
<reference evidence="13" key="1">
    <citation type="journal article" date="2016" name="Mol. Phylogenet. Evol.">
        <title>Phylogenetic relationships among main superfamilies of Neritimorpha (Mollusca: Gastropoda).</title>
        <authorList>
            <person name="Uribe J.E."/>
            <person name="Colgan D."/>
            <person name="Castro L.R."/>
            <person name="Kano Y."/>
            <person name="Zardoya R."/>
        </authorList>
    </citation>
    <scope>NUCLEOTIDE SEQUENCE</scope>
</reference>
<keyword evidence="9 11" id="KW-0496">Mitochondrion</keyword>
<evidence type="ECO:0000313" key="13">
    <source>
        <dbReference type="EMBL" id="ANZ03404.1"/>
    </source>
</evidence>
<dbReference type="AlphaFoldDB" id="A0A1B2G3D9"/>
<keyword evidence="10 12" id="KW-0472">Membrane</keyword>
<keyword evidence="8 11" id="KW-0406">Ion transport</keyword>
<dbReference type="GO" id="GO:0015986">
    <property type="term" value="P:proton motive force-driven ATP synthesis"/>
    <property type="evidence" value="ECO:0007669"/>
    <property type="project" value="InterPro"/>
</dbReference>
<keyword evidence="7 12" id="KW-1133">Transmembrane helix</keyword>
<comment type="subcellular location">
    <subcellularLocation>
        <location evidence="1 11">Mitochondrion membrane</location>
        <topology evidence="1 11">Single-pass membrane protein</topology>
    </subcellularLocation>
</comment>
<keyword evidence="4 11" id="KW-0138">CF(0)</keyword>
<name>A0A1B2G3D9_9GAST</name>
<evidence type="ECO:0000256" key="7">
    <source>
        <dbReference type="ARBA" id="ARBA00022989"/>
    </source>
</evidence>
<evidence type="ECO:0000256" key="11">
    <source>
        <dbReference type="RuleBase" id="RU003661"/>
    </source>
</evidence>
<evidence type="ECO:0000256" key="6">
    <source>
        <dbReference type="ARBA" id="ARBA00022781"/>
    </source>
</evidence>
<feature type="transmembrane region" description="Helical" evidence="12">
    <location>
        <begin position="7"/>
        <end position="30"/>
    </location>
</feature>
<dbReference type="EMBL" id="KU342665">
    <property type="protein sequence ID" value="ANZ03404.1"/>
    <property type="molecule type" value="Genomic_DNA"/>
</dbReference>
<dbReference type="GO" id="GO:0045259">
    <property type="term" value="C:proton-transporting ATP synthase complex"/>
    <property type="evidence" value="ECO:0007669"/>
    <property type="project" value="UniProtKB-KW"/>
</dbReference>
<evidence type="ECO:0000256" key="1">
    <source>
        <dbReference type="ARBA" id="ARBA00004304"/>
    </source>
</evidence>
<sequence length="54" mass="6422">MPQLAPLNWILLFSLFWVCLFVVMSINWWFSLTHYSGLDDLEAEESSKGNSWLW</sequence>
<dbReference type="GO" id="GO:0015078">
    <property type="term" value="F:proton transmembrane transporter activity"/>
    <property type="evidence" value="ECO:0007669"/>
    <property type="project" value="InterPro"/>
</dbReference>
<keyword evidence="6 11" id="KW-0375">Hydrogen ion transport</keyword>
<keyword evidence="3 11" id="KW-0813">Transport</keyword>
<dbReference type="Pfam" id="PF00895">
    <property type="entry name" value="ATP-synt_8"/>
    <property type="match status" value="1"/>
</dbReference>
<dbReference type="InterPro" id="IPR001421">
    <property type="entry name" value="ATP8_metazoa"/>
</dbReference>
<dbReference type="GO" id="GO:0031966">
    <property type="term" value="C:mitochondrial membrane"/>
    <property type="evidence" value="ECO:0007669"/>
    <property type="project" value="UniProtKB-SubCell"/>
</dbReference>
<evidence type="ECO:0000256" key="3">
    <source>
        <dbReference type="ARBA" id="ARBA00022448"/>
    </source>
</evidence>
<evidence type="ECO:0000256" key="4">
    <source>
        <dbReference type="ARBA" id="ARBA00022547"/>
    </source>
</evidence>